<accession>A0A0U3MKV1</accession>
<keyword evidence="4" id="KW-1185">Reference proteome</keyword>
<proteinExistence type="predicted"/>
<feature type="domain" description="GGDEF" evidence="2">
    <location>
        <begin position="166"/>
        <end position="295"/>
    </location>
</feature>
<dbReference type="SUPFAM" id="SSF141868">
    <property type="entry name" value="EAL domain-like"/>
    <property type="match status" value="1"/>
</dbReference>
<dbReference type="PROSITE" id="PS50887">
    <property type="entry name" value="GGDEF"/>
    <property type="match status" value="1"/>
</dbReference>
<dbReference type="InterPro" id="IPR043128">
    <property type="entry name" value="Rev_trsase/Diguanyl_cyclase"/>
</dbReference>
<dbReference type="Gene3D" id="3.30.450.20">
    <property type="entry name" value="PAS domain"/>
    <property type="match status" value="1"/>
</dbReference>
<dbReference type="KEGG" id="rdp:RD2015_435"/>
<dbReference type="PROSITE" id="PS50883">
    <property type="entry name" value="EAL"/>
    <property type="match status" value="1"/>
</dbReference>
<dbReference type="Pfam" id="PF00563">
    <property type="entry name" value="EAL"/>
    <property type="match status" value="1"/>
</dbReference>
<organism evidence="3 4">
    <name type="scientific">Roseateles depolymerans</name>
    <dbReference type="NCBI Taxonomy" id="76731"/>
    <lineage>
        <taxon>Bacteria</taxon>
        <taxon>Pseudomonadati</taxon>
        <taxon>Pseudomonadota</taxon>
        <taxon>Betaproteobacteria</taxon>
        <taxon>Burkholderiales</taxon>
        <taxon>Sphaerotilaceae</taxon>
        <taxon>Roseateles</taxon>
    </lineage>
</organism>
<dbReference type="InterPro" id="IPR052155">
    <property type="entry name" value="Biofilm_reg_signaling"/>
</dbReference>
<evidence type="ECO:0000313" key="4">
    <source>
        <dbReference type="Proteomes" id="UP000060699"/>
    </source>
</evidence>
<dbReference type="Pfam" id="PF00990">
    <property type="entry name" value="GGDEF"/>
    <property type="match status" value="1"/>
</dbReference>
<dbReference type="CDD" id="cd01949">
    <property type="entry name" value="GGDEF"/>
    <property type="match status" value="1"/>
</dbReference>
<dbReference type="PATRIC" id="fig|76731.3.peg.446"/>
<dbReference type="STRING" id="76731.RD2015_435"/>
<dbReference type="Gene3D" id="3.20.20.450">
    <property type="entry name" value="EAL domain"/>
    <property type="match status" value="1"/>
</dbReference>
<dbReference type="InterPro" id="IPR029787">
    <property type="entry name" value="Nucleotide_cyclase"/>
</dbReference>
<dbReference type="RefSeq" id="WP_058933493.1">
    <property type="nucleotide sequence ID" value="NZ_CP013729.1"/>
</dbReference>
<gene>
    <name evidence="3" type="ORF">RD2015_435</name>
</gene>
<dbReference type="SMART" id="SM00052">
    <property type="entry name" value="EAL"/>
    <property type="match status" value="1"/>
</dbReference>
<feature type="domain" description="EAL" evidence="1">
    <location>
        <begin position="304"/>
        <end position="558"/>
    </location>
</feature>
<protein>
    <submittedName>
        <fullName evidence="3">Signal transduction protein</fullName>
    </submittedName>
</protein>
<dbReference type="InterPro" id="IPR000014">
    <property type="entry name" value="PAS"/>
</dbReference>
<evidence type="ECO:0000259" key="2">
    <source>
        <dbReference type="PROSITE" id="PS50887"/>
    </source>
</evidence>
<dbReference type="Proteomes" id="UP000060699">
    <property type="component" value="Chromosome"/>
</dbReference>
<dbReference type="SMART" id="SM00267">
    <property type="entry name" value="GGDEF"/>
    <property type="match status" value="1"/>
</dbReference>
<dbReference type="NCBIfam" id="TIGR00254">
    <property type="entry name" value="GGDEF"/>
    <property type="match status" value="1"/>
</dbReference>
<dbReference type="AlphaFoldDB" id="A0A0U3MKV1"/>
<dbReference type="Gene3D" id="3.30.70.270">
    <property type="match status" value="1"/>
</dbReference>
<dbReference type="InterPro" id="IPR035965">
    <property type="entry name" value="PAS-like_dom_sf"/>
</dbReference>
<dbReference type="SUPFAM" id="SSF55073">
    <property type="entry name" value="Nucleotide cyclase"/>
    <property type="match status" value="1"/>
</dbReference>
<dbReference type="FunFam" id="3.20.20.450:FF:000001">
    <property type="entry name" value="Cyclic di-GMP phosphodiesterase yahA"/>
    <property type="match status" value="1"/>
</dbReference>
<dbReference type="Pfam" id="PF08448">
    <property type="entry name" value="PAS_4"/>
    <property type="match status" value="1"/>
</dbReference>
<reference evidence="3 4" key="1">
    <citation type="submission" date="2015-12" db="EMBL/GenBank/DDBJ databases">
        <title>Complete genome of Roseateles depolymerans KCTC 42856.</title>
        <authorList>
            <person name="Kim K.M."/>
        </authorList>
    </citation>
    <scope>NUCLEOTIDE SEQUENCE [LARGE SCALE GENOMIC DNA]</scope>
    <source>
        <strain evidence="3 4">KCTC 42856</strain>
    </source>
</reference>
<dbReference type="InterPro" id="IPR001633">
    <property type="entry name" value="EAL_dom"/>
</dbReference>
<dbReference type="InterPro" id="IPR013656">
    <property type="entry name" value="PAS_4"/>
</dbReference>
<dbReference type="SUPFAM" id="SSF55785">
    <property type="entry name" value="PYP-like sensor domain (PAS domain)"/>
    <property type="match status" value="1"/>
</dbReference>
<dbReference type="CDD" id="cd00130">
    <property type="entry name" value="PAS"/>
    <property type="match status" value="1"/>
</dbReference>
<sequence>MSIAQPLQSAAAPSCNGQSLLDLVQTLNPTAFAALLTPDGEVVHVNQPALAFLGAAPDDVLGRLFPDTPWWQGCEIARRCLRRAIKLARRGTTSRFTQQAQAPDGSWHTRQFLLLPVTDGSGQIVQLLATSVPALPGGVTPLDVGTGLPNRAVLRQRLQDALQCHEALDLLLIDLDRFKRINDALGQAAGDELLRRAAQRLSQALPEADLLAGVGGDEFAVLLRPGNPAAAGERVLAAFAQPFELAGREVFVSCSIGCASAPADGGDVSEVLRQAATALQLAKAAGRNGVHVFTAEPDETDPHALRLETALRRAIERQQLRLHYQPQIELASGRIIGAEALLRWRHPELGEVSPARFIPIAEESGLIGAIGDWVLREAVTAAAAWQRAGLAPIRIAVNLSGRQLRQPGLAAAIEQLMADSGLDPCWLAVEVTESMLVDNFAQTSATLQRLHALGIEVAIDDFGTGYSGLHYLRQLPVDVVKIDRGFIPDISAPLSQVSMTRALIQLAHSLQMRVVAEGIETEDHRRLLAQQHCDFAQGFLFSAALPGDQFQALLQHRADTWARPAPQQADALSFS</sequence>
<dbReference type="PANTHER" id="PTHR44757:SF2">
    <property type="entry name" value="BIOFILM ARCHITECTURE MAINTENANCE PROTEIN MBAA"/>
    <property type="match status" value="1"/>
</dbReference>
<dbReference type="PANTHER" id="PTHR44757">
    <property type="entry name" value="DIGUANYLATE CYCLASE DGCP"/>
    <property type="match status" value="1"/>
</dbReference>
<dbReference type="EMBL" id="CP013729">
    <property type="protein sequence ID" value="ALV04938.1"/>
    <property type="molecule type" value="Genomic_DNA"/>
</dbReference>
<evidence type="ECO:0000259" key="1">
    <source>
        <dbReference type="PROSITE" id="PS50883"/>
    </source>
</evidence>
<dbReference type="InterPro" id="IPR000160">
    <property type="entry name" value="GGDEF_dom"/>
</dbReference>
<evidence type="ECO:0000313" key="3">
    <source>
        <dbReference type="EMBL" id="ALV04938.1"/>
    </source>
</evidence>
<dbReference type="CDD" id="cd01948">
    <property type="entry name" value="EAL"/>
    <property type="match status" value="1"/>
</dbReference>
<dbReference type="InterPro" id="IPR035919">
    <property type="entry name" value="EAL_sf"/>
</dbReference>
<name>A0A0U3MKV1_9BURK</name>